<evidence type="ECO:0000259" key="2">
    <source>
        <dbReference type="Pfam" id="PF04235"/>
    </source>
</evidence>
<feature type="transmembrane region" description="Helical" evidence="1">
    <location>
        <begin position="148"/>
        <end position="164"/>
    </location>
</feature>
<dbReference type="RefSeq" id="WP_073042010.1">
    <property type="nucleotide sequence ID" value="NZ_FQUO01000005.1"/>
</dbReference>
<dbReference type="Pfam" id="PF04235">
    <property type="entry name" value="DUF418"/>
    <property type="match status" value="1"/>
</dbReference>
<reference evidence="3 4" key="1">
    <citation type="submission" date="2016-11" db="EMBL/GenBank/DDBJ databases">
        <authorList>
            <person name="Jaros S."/>
            <person name="Januszkiewicz K."/>
            <person name="Wedrychowicz H."/>
        </authorList>
    </citation>
    <scope>NUCLEOTIDE SEQUENCE [LARGE SCALE GENOMIC DNA]</scope>
    <source>
        <strain evidence="3 4">DSM 26897</strain>
    </source>
</reference>
<dbReference type="Proteomes" id="UP000184368">
    <property type="component" value="Unassembled WGS sequence"/>
</dbReference>
<feature type="domain" description="DUF418" evidence="2">
    <location>
        <begin position="242"/>
        <end position="403"/>
    </location>
</feature>
<keyword evidence="1" id="KW-0472">Membrane</keyword>
<feature type="transmembrane region" description="Helical" evidence="1">
    <location>
        <begin position="260"/>
        <end position="280"/>
    </location>
</feature>
<feature type="transmembrane region" description="Helical" evidence="1">
    <location>
        <begin position="292"/>
        <end position="317"/>
    </location>
</feature>
<evidence type="ECO:0000313" key="4">
    <source>
        <dbReference type="Proteomes" id="UP000184368"/>
    </source>
</evidence>
<dbReference type="OrthoDB" id="9807744at2"/>
<keyword evidence="4" id="KW-1185">Reference proteome</keyword>
<name>A0A1M4ZHN3_9BACT</name>
<keyword evidence="1" id="KW-1133">Transmembrane helix</keyword>
<sequence length="435" mass="47524">MQPSLTPTALSQGTSNRVQLIDILRGFALLGIVINHAANAYLAGATPAGKENFNIHNPADGVMNFLALLLTFGKFFTIFSFLFGLSFAIQLENAAGKNQPFTIRFLWRLLILFAIGFVHNLFYSGDILVVYAALGVFLLPARLLSNKWVLAVALLLVLNVPAAINDTVALASPATGTPAPAGPPPEIMARAAEEFRIKSSGTLPELVRMNAASGLQDKFSFQIMTGRLSITFGLFLLGMYAWRNKLFVYTEKNRRFFKRLLWISGVATLAATAGVLTLGMSFGGRPTIPQAIGNFCLSIHQAALSTFYVSLLVVLYWKKGSKSRLSIFAPVGKIGLSTYLMQTAFGLLLFYGIGLGGMEKIGITTAVALAIAFFVMQVFFARWWTQHFQFGLAEWLWRSLTYGRVQPLRKKQQAPAPVTSINPSVIVLDSKTPAP</sequence>
<proteinExistence type="predicted"/>
<feature type="transmembrane region" description="Helical" evidence="1">
    <location>
        <begin position="338"/>
        <end position="355"/>
    </location>
</feature>
<evidence type="ECO:0000256" key="1">
    <source>
        <dbReference type="SAM" id="Phobius"/>
    </source>
</evidence>
<dbReference type="STRING" id="1302690.BUE76_21705"/>
<keyword evidence="1" id="KW-0812">Transmembrane</keyword>
<feature type="transmembrane region" description="Helical" evidence="1">
    <location>
        <begin position="219"/>
        <end position="240"/>
    </location>
</feature>
<dbReference type="AlphaFoldDB" id="A0A1M4ZHN3"/>
<dbReference type="EMBL" id="FQUO01000005">
    <property type="protein sequence ID" value="SHF17544.1"/>
    <property type="molecule type" value="Genomic_DNA"/>
</dbReference>
<feature type="transmembrane region" description="Helical" evidence="1">
    <location>
        <begin position="101"/>
        <end position="117"/>
    </location>
</feature>
<dbReference type="PANTHER" id="PTHR30590:SF2">
    <property type="entry name" value="INNER MEMBRANE PROTEIN"/>
    <property type="match status" value="1"/>
</dbReference>
<organism evidence="3 4">
    <name type="scientific">Cnuella takakiae</name>
    <dbReference type="NCBI Taxonomy" id="1302690"/>
    <lineage>
        <taxon>Bacteria</taxon>
        <taxon>Pseudomonadati</taxon>
        <taxon>Bacteroidota</taxon>
        <taxon>Chitinophagia</taxon>
        <taxon>Chitinophagales</taxon>
        <taxon>Chitinophagaceae</taxon>
        <taxon>Cnuella</taxon>
    </lineage>
</organism>
<accession>A0A1M4ZHN3</accession>
<dbReference type="InterPro" id="IPR007349">
    <property type="entry name" value="DUF418"/>
</dbReference>
<feature type="transmembrane region" description="Helical" evidence="1">
    <location>
        <begin position="361"/>
        <end position="380"/>
    </location>
</feature>
<feature type="transmembrane region" description="Helical" evidence="1">
    <location>
        <begin position="123"/>
        <end position="141"/>
    </location>
</feature>
<feature type="transmembrane region" description="Helical" evidence="1">
    <location>
        <begin position="62"/>
        <end position="89"/>
    </location>
</feature>
<feature type="transmembrane region" description="Helical" evidence="1">
    <location>
        <begin position="23"/>
        <end position="42"/>
    </location>
</feature>
<protein>
    <recommendedName>
        <fullName evidence="2">DUF418 domain-containing protein</fullName>
    </recommendedName>
</protein>
<dbReference type="PANTHER" id="PTHR30590">
    <property type="entry name" value="INNER MEMBRANE PROTEIN"/>
    <property type="match status" value="1"/>
</dbReference>
<dbReference type="InterPro" id="IPR052529">
    <property type="entry name" value="Bact_Transport_Assoc"/>
</dbReference>
<gene>
    <name evidence="3" type="ORF">SAMN05444008_105226</name>
</gene>
<evidence type="ECO:0000313" key="3">
    <source>
        <dbReference type="EMBL" id="SHF17544.1"/>
    </source>
</evidence>